<accession>A0ABR3PY18</accession>
<gene>
    <name evidence="3" type="ORF">Q8F55_006745</name>
</gene>
<feature type="region of interest" description="Disordered" evidence="1">
    <location>
        <begin position="275"/>
        <end position="373"/>
    </location>
</feature>
<sequence length="845" mass="91829">MSAPDTGSPKVHPLIPKGLRGRSRSNKPLDLTTADKAALIADICLTTGTKTYFDWVIPALDEFEKEEGLVILRSHEREHLQAQLEIAQKQGKEVELTREELKGFLTFVLNFDALPVAVPLSADPEGYAAPSAETDDSNGRPSELNLADALPITPTASHTESEDGPRSVVEVATEGRTKSDSNAPSPTATMTPSVSPTDSVSHKTPLAPVRPLTPQRIKRPHLRRLSTGSPSLHSEPEKLSRSQSAVISNRRLSDELAEAVATKRWVDGKPQRWVAPWNVEGRPSPSQFGDATRRPSVPSIVPTERLSSSPVSSPIYKGRPFRQPDSDVDGLSLSHSRRQSTSSLLSSSHTRRDSTGSNASTNASPGAYNASRDYQITTLRRDLEEQKVKTQMANHTLYLMGQEQDGIQAELQAKTEEADRATTSLRNAEKQHKTKEEELSRHLQEREADIGNLEDKLSKAKQAVTDQRNKLHAAELEKRELHAALEQRDASNSAMSESLEKAQKEVDAYKTRLVELEARRDSLEDDLATASSRLTELQDVEELYAQSRQDVEELKLKIEEIQAGPRYYAVSAPSSSAPGSVSRTLGAEMLRVTPAEPSSPSVPRTRKTSRRLRLPIPSSPTPGAPEFLSTEMEKADSDPPNTDDDGSNDSEGDDNTEVGADDSLADVSIIVPSSPLLEADTSMTSPPSYNRSPRRAEQVLEAGPSVEKLGADATKVAAAEEEPKPAVILQESKGVMTNEVLPTTEASVPMEHVADDKDAAPVCNDPSHVKLTVLVALIVAAFAIGVAFGASHLSSAPSLKLARDPYGHIHTITSATGLPYSAWHRNGIKNVMEHRGPLRRGRVPT</sequence>
<feature type="compositionally biased region" description="Polar residues" evidence="1">
    <location>
        <begin position="180"/>
        <end position="199"/>
    </location>
</feature>
<feature type="region of interest" description="Disordered" evidence="1">
    <location>
        <begin position="1"/>
        <end position="27"/>
    </location>
</feature>
<keyword evidence="2" id="KW-0472">Membrane</keyword>
<feature type="region of interest" description="Disordered" evidence="1">
    <location>
        <begin position="416"/>
        <end position="442"/>
    </location>
</feature>
<protein>
    <submittedName>
        <fullName evidence="3">Uncharacterized protein</fullName>
    </submittedName>
</protein>
<keyword evidence="2" id="KW-0812">Transmembrane</keyword>
<evidence type="ECO:0000256" key="1">
    <source>
        <dbReference type="SAM" id="MobiDB-lite"/>
    </source>
</evidence>
<feature type="compositionally biased region" description="Low complexity" evidence="1">
    <location>
        <begin position="331"/>
        <end position="348"/>
    </location>
</feature>
<feature type="region of interest" description="Disordered" evidence="1">
    <location>
        <begin position="591"/>
        <end position="696"/>
    </location>
</feature>
<dbReference type="Proteomes" id="UP001565368">
    <property type="component" value="Unassembled WGS sequence"/>
</dbReference>
<feature type="compositionally biased region" description="Polar residues" evidence="1">
    <location>
        <begin position="681"/>
        <end position="691"/>
    </location>
</feature>
<name>A0ABR3PY18_9TREE</name>
<dbReference type="EMBL" id="JBBXJM010000005">
    <property type="protein sequence ID" value="KAL1407323.1"/>
    <property type="molecule type" value="Genomic_DNA"/>
</dbReference>
<comment type="caution">
    <text evidence="3">The sequence shown here is derived from an EMBL/GenBank/DDBJ whole genome shotgun (WGS) entry which is preliminary data.</text>
</comment>
<proteinExistence type="predicted"/>
<evidence type="ECO:0000256" key="2">
    <source>
        <dbReference type="SAM" id="Phobius"/>
    </source>
</evidence>
<dbReference type="SUPFAM" id="SSF57997">
    <property type="entry name" value="Tropomyosin"/>
    <property type="match status" value="1"/>
</dbReference>
<dbReference type="RefSeq" id="XP_069207267.1">
    <property type="nucleotide sequence ID" value="XM_069355196.1"/>
</dbReference>
<feature type="compositionally biased region" description="Basic and acidic residues" evidence="1">
    <location>
        <begin position="427"/>
        <end position="442"/>
    </location>
</feature>
<organism evidence="3 4">
    <name type="scientific">Vanrija albida</name>
    <dbReference type="NCBI Taxonomy" id="181172"/>
    <lineage>
        <taxon>Eukaryota</taxon>
        <taxon>Fungi</taxon>
        <taxon>Dikarya</taxon>
        <taxon>Basidiomycota</taxon>
        <taxon>Agaricomycotina</taxon>
        <taxon>Tremellomycetes</taxon>
        <taxon>Trichosporonales</taxon>
        <taxon>Trichosporonaceae</taxon>
        <taxon>Vanrija</taxon>
    </lineage>
</organism>
<dbReference type="GeneID" id="95987788"/>
<feature type="compositionally biased region" description="Basic residues" evidence="1">
    <location>
        <begin position="604"/>
        <end position="613"/>
    </location>
</feature>
<feature type="region of interest" description="Disordered" evidence="1">
    <location>
        <begin position="154"/>
        <end position="247"/>
    </location>
</feature>
<keyword evidence="4" id="KW-1185">Reference proteome</keyword>
<feature type="compositionally biased region" description="Acidic residues" evidence="1">
    <location>
        <begin position="641"/>
        <end position="664"/>
    </location>
</feature>
<feature type="transmembrane region" description="Helical" evidence="2">
    <location>
        <begin position="771"/>
        <end position="793"/>
    </location>
</feature>
<evidence type="ECO:0000313" key="4">
    <source>
        <dbReference type="Proteomes" id="UP001565368"/>
    </source>
</evidence>
<reference evidence="3 4" key="1">
    <citation type="submission" date="2023-08" db="EMBL/GenBank/DDBJ databases">
        <title>Annotated Genome Sequence of Vanrija albida AlHP1.</title>
        <authorList>
            <person name="Herzog R."/>
        </authorList>
    </citation>
    <scope>NUCLEOTIDE SEQUENCE [LARGE SCALE GENOMIC DNA]</scope>
    <source>
        <strain evidence="3 4">AlHP1</strain>
    </source>
</reference>
<evidence type="ECO:0000313" key="3">
    <source>
        <dbReference type="EMBL" id="KAL1407323.1"/>
    </source>
</evidence>
<keyword evidence="2" id="KW-1133">Transmembrane helix</keyword>